<evidence type="ECO:0000256" key="1">
    <source>
        <dbReference type="SAM" id="MobiDB-lite"/>
    </source>
</evidence>
<evidence type="ECO:0000313" key="2">
    <source>
        <dbReference type="EMBL" id="GJE73601.1"/>
    </source>
</evidence>
<evidence type="ECO:0000313" key="3">
    <source>
        <dbReference type="Proteomes" id="UP001055093"/>
    </source>
</evidence>
<proteinExistence type="predicted"/>
<comment type="caution">
    <text evidence="2">The sequence shown here is derived from an EMBL/GenBank/DDBJ whole genome shotgun (WGS) entry which is preliminary data.</text>
</comment>
<dbReference type="Proteomes" id="UP001055093">
    <property type="component" value="Unassembled WGS sequence"/>
</dbReference>
<sequence>MNEAHRRREPVNGSSAVRRLMARPIHAHIAEAARPRPIAPDVTASPPADESVAPAAPATEDLVRLRMEVLMMKAALAAERRESEALRSSLGLSAADTLGDEARAERERWAGLVGRLIHGGL</sequence>
<gene>
    <name evidence="2" type="ORF">BGCPKDLD_0167</name>
</gene>
<name>A0ABQ4UMY9_9HYPH</name>
<keyword evidence="3" id="KW-1185">Reference proteome</keyword>
<organism evidence="2 3">
    <name type="scientific">Methylorubrum suomiense</name>
    <dbReference type="NCBI Taxonomy" id="144191"/>
    <lineage>
        <taxon>Bacteria</taxon>
        <taxon>Pseudomonadati</taxon>
        <taxon>Pseudomonadota</taxon>
        <taxon>Alphaproteobacteria</taxon>
        <taxon>Hyphomicrobiales</taxon>
        <taxon>Methylobacteriaceae</taxon>
        <taxon>Methylorubrum</taxon>
    </lineage>
</organism>
<feature type="region of interest" description="Disordered" evidence="1">
    <location>
        <begin position="29"/>
        <end position="56"/>
    </location>
</feature>
<reference evidence="2" key="1">
    <citation type="journal article" date="2021" name="Front. Microbiol.">
        <title>Comprehensive Comparative Genomics and Phenotyping of Methylobacterium Species.</title>
        <authorList>
            <person name="Alessa O."/>
            <person name="Ogura Y."/>
            <person name="Fujitani Y."/>
            <person name="Takami H."/>
            <person name="Hayashi T."/>
            <person name="Sahin N."/>
            <person name="Tani A."/>
        </authorList>
    </citation>
    <scope>NUCLEOTIDE SEQUENCE</scope>
    <source>
        <strain evidence="2">DSM 14458</strain>
    </source>
</reference>
<protein>
    <submittedName>
        <fullName evidence="2">Uncharacterized protein</fullName>
    </submittedName>
</protein>
<reference evidence="2" key="2">
    <citation type="submission" date="2021-08" db="EMBL/GenBank/DDBJ databases">
        <authorList>
            <person name="Tani A."/>
            <person name="Ola A."/>
            <person name="Ogura Y."/>
            <person name="Katsura K."/>
            <person name="Hayashi T."/>
        </authorList>
    </citation>
    <scope>NUCLEOTIDE SEQUENCE</scope>
    <source>
        <strain evidence="2">DSM 14458</strain>
    </source>
</reference>
<dbReference type="EMBL" id="BPRE01000001">
    <property type="protein sequence ID" value="GJE73601.1"/>
    <property type="molecule type" value="Genomic_DNA"/>
</dbReference>
<accession>A0ABQ4UMY9</accession>
<dbReference type="RefSeq" id="WP_137830356.1">
    <property type="nucleotide sequence ID" value="NZ_BPRE01000001.1"/>
</dbReference>